<feature type="transmembrane region" description="Helical" evidence="1">
    <location>
        <begin position="202"/>
        <end position="221"/>
    </location>
</feature>
<protein>
    <submittedName>
        <fullName evidence="2">EpsG family protein</fullName>
    </submittedName>
</protein>
<comment type="caution">
    <text evidence="2">The sequence shown here is derived from an EMBL/GenBank/DDBJ whole genome shotgun (WGS) entry which is preliminary data.</text>
</comment>
<keyword evidence="1" id="KW-0812">Transmembrane</keyword>
<dbReference type="RefSeq" id="WP_154480910.1">
    <property type="nucleotide sequence ID" value="NZ_VUNF01000011.1"/>
</dbReference>
<sequence>MVYIIPLIIAIFGIYYYDYKDNARYKNAFFWGLMFYCVLVSGLSYRMGIDIVNFYETEFYEKYPVISHVDENYLLNFPRRQPGWLLFASICKTIIPDFNFMKTVIAFFVNISMFLTIRRYTDNVFLGVLLYMLFIFPYFSYEILRESMAISMFLFSLKYLENRKWIKYYLMIFMAVLFHESSLFLVVMPLVREIRFSKRQIYVLALFAFLVMCFQSYFSFIPKMLASIPFFALKAEGYMDSDYFSKYRTFKISQFYTYVLNVFIPLIGIYYIERFKVYRGIGKFVLVSLFVSIFSAFFPILFRLGNYVSIFLYIYMMYLLSYMSDIIKRNNNLLKVIICSIYILYNFIPAYFVPQDRFAGFPLIVKIYPYTSCIDKETILEREMFYYTFFNYNN</sequence>
<feature type="transmembrane region" description="Helical" evidence="1">
    <location>
        <begin position="28"/>
        <end position="45"/>
    </location>
</feature>
<evidence type="ECO:0000313" key="3">
    <source>
        <dbReference type="Proteomes" id="UP000450161"/>
    </source>
</evidence>
<feature type="transmembrane region" description="Helical" evidence="1">
    <location>
        <begin position="168"/>
        <end position="190"/>
    </location>
</feature>
<name>A0A6I2TUN8_9BACT</name>
<dbReference type="InterPro" id="IPR049458">
    <property type="entry name" value="EpsG-like"/>
</dbReference>
<keyword evidence="1" id="KW-1133">Transmembrane helix</keyword>
<keyword evidence="1" id="KW-0472">Membrane</keyword>
<accession>A0A6I2TUN8</accession>
<evidence type="ECO:0000313" key="2">
    <source>
        <dbReference type="EMBL" id="MST77461.1"/>
    </source>
</evidence>
<feature type="transmembrane region" description="Helical" evidence="1">
    <location>
        <begin position="84"/>
        <end position="111"/>
    </location>
</feature>
<dbReference type="Proteomes" id="UP000450161">
    <property type="component" value="Unassembled WGS sequence"/>
</dbReference>
<feature type="transmembrane region" description="Helical" evidence="1">
    <location>
        <begin position="123"/>
        <end position="141"/>
    </location>
</feature>
<feature type="transmembrane region" description="Helical" evidence="1">
    <location>
        <begin position="255"/>
        <end position="272"/>
    </location>
</feature>
<gene>
    <name evidence="2" type="ORF">FYJ72_07180</name>
</gene>
<feature type="transmembrane region" description="Helical" evidence="1">
    <location>
        <begin position="333"/>
        <end position="353"/>
    </location>
</feature>
<organism evidence="2 3">
    <name type="scientific">Segatella copri</name>
    <dbReference type="NCBI Taxonomy" id="165179"/>
    <lineage>
        <taxon>Bacteria</taxon>
        <taxon>Pseudomonadati</taxon>
        <taxon>Bacteroidota</taxon>
        <taxon>Bacteroidia</taxon>
        <taxon>Bacteroidales</taxon>
        <taxon>Prevotellaceae</taxon>
        <taxon>Segatella</taxon>
    </lineage>
</organism>
<dbReference type="Pfam" id="PF14897">
    <property type="entry name" value="EpsG"/>
    <property type="match status" value="1"/>
</dbReference>
<dbReference type="EMBL" id="VUNF01000011">
    <property type="protein sequence ID" value="MST77461.1"/>
    <property type="molecule type" value="Genomic_DNA"/>
</dbReference>
<reference evidence="2 3" key="1">
    <citation type="submission" date="2019-08" db="EMBL/GenBank/DDBJ databases">
        <title>In-depth cultivation of the pig gut microbiome towards novel bacterial diversity and tailored functional studies.</title>
        <authorList>
            <person name="Wylensek D."/>
            <person name="Hitch T.C.A."/>
            <person name="Clavel T."/>
        </authorList>
    </citation>
    <scope>NUCLEOTIDE SEQUENCE [LARGE SCALE GENOMIC DNA]</scope>
    <source>
        <strain evidence="2 3">LKV-178-WT-2C</strain>
    </source>
</reference>
<feature type="transmembrane region" description="Helical" evidence="1">
    <location>
        <begin position="284"/>
        <end position="302"/>
    </location>
</feature>
<proteinExistence type="predicted"/>
<dbReference type="AlphaFoldDB" id="A0A6I2TUN8"/>
<feature type="transmembrane region" description="Helical" evidence="1">
    <location>
        <begin position="308"/>
        <end position="326"/>
    </location>
</feature>
<evidence type="ECO:0000256" key="1">
    <source>
        <dbReference type="SAM" id="Phobius"/>
    </source>
</evidence>